<dbReference type="RefSeq" id="WP_154540394.1">
    <property type="nucleotide sequence ID" value="NZ_VUND01000001.1"/>
</dbReference>
<organism evidence="2 3">
    <name type="scientific">Parafannyhessea umbonata</name>
    <dbReference type="NCBI Taxonomy" id="604330"/>
    <lineage>
        <taxon>Bacteria</taxon>
        <taxon>Bacillati</taxon>
        <taxon>Actinomycetota</taxon>
        <taxon>Coriobacteriia</taxon>
        <taxon>Coriobacteriales</taxon>
        <taxon>Atopobiaceae</taxon>
        <taxon>Parafannyhessea</taxon>
    </lineage>
</organism>
<dbReference type="AlphaFoldDB" id="A0A6N7X7I3"/>
<comment type="caution">
    <text evidence="2">The sequence shown here is derived from an EMBL/GenBank/DDBJ whole genome shotgun (WGS) entry which is preliminary data.</text>
</comment>
<feature type="region of interest" description="Disordered" evidence="1">
    <location>
        <begin position="1"/>
        <end position="35"/>
    </location>
</feature>
<evidence type="ECO:0000313" key="2">
    <source>
        <dbReference type="EMBL" id="MST60212.1"/>
    </source>
</evidence>
<protein>
    <submittedName>
        <fullName evidence="2">Uncharacterized protein</fullName>
    </submittedName>
</protein>
<evidence type="ECO:0000313" key="3">
    <source>
        <dbReference type="Proteomes" id="UP000434342"/>
    </source>
</evidence>
<dbReference type="EMBL" id="VUND01000001">
    <property type="protein sequence ID" value="MST60212.1"/>
    <property type="molecule type" value="Genomic_DNA"/>
</dbReference>
<dbReference type="Proteomes" id="UP000434342">
    <property type="component" value="Unassembled WGS sequence"/>
</dbReference>
<feature type="compositionally biased region" description="Polar residues" evidence="1">
    <location>
        <begin position="17"/>
        <end position="26"/>
    </location>
</feature>
<gene>
    <name evidence="2" type="ORF">FYJ69_04700</name>
</gene>
<reference evidence="2 3" key="1">
    <citation type="submission" date="2019-08" db="EMBL/GenBank/DDBJ databases">
        <title>In-depth cultivation of the pig gut microbiome towards novel bacterial diversity and tailored functional studies.</title>
        <authorList>
            <person name="Wylensek D."/>
            <person name="Hitch T.C.A."/>
            <person name="Clavel T."/>
        </authorList>
    </citation>
    <scope>NUCLEOTIDE SEQUENCE [LARGE SCALE GENOMIC DNA]</scope>
    <source>
        <strain evidence="2 3">WB01_CNA04</strain>
    </source>
</reference>
<accession>A0A6N7X7I3</accession>
<sequence length="66" mass="7093">MGWLQGPRALDGLRAASPSSARTHTGSFREIGGTLGKRAGGSGRLWIMWIDDRKLADLVKEAVENA</sequence>
<name>A0A6N7X7I3_9ACTN</name>
<proteinExistence type="predicted"/>
<evidence type="ECO:0000256" key="1">
    <source>
        <dbReference type="SAM" id="MobiDB-lite"/>
    </source>
</evidence>